<gene>
    <name evidence="1" type="ORF">CCHLO57077_00001224</name>
</gene>
<organism evidence="1 2">
    <name type="scientific">Clonostachys chloroleuca</name>
    <dbReference type="NCBI Taxonomy" id="1926264"/>
    <lineage>
        <taxon>Eukaryota</taxon>
        <taxon>Fungi</taxon>
        <taxon>Dikarya</taxon>
        <taxon>Ascomycota</taxon>
        <taxon>Pezizomycotina</taxon>
        <taxon>Sordariomycetes</taxon>
        <taxon>Hypocreomycetidae</taxon>
        <taxon>Hypocreales</taxon>
        <taxon>Bionectriaceae</taxon>
        <taxon>Clonostachys</taxon>
    </lineage>
</organism>
<reference evidence="1" key="1">
    <citation type="submission" date="2023-01" db="EMBL/GenBank/DDBJ databases">
        <authorList>
            <person name="Piombo E."/>
        </authorList>
    </citation>
    <scope>NUCLEOTIDE SEQUENCE</scope>
</reference>
<sequence length="329" mass="37378">MASKFVLVLMNGGSNVMMKTIDNMSDWSTITILGTQQTNRFLDMDLNHTAVVVPKLPCPEEQLDQLSWIRRCNTKGIVIITGKDPRMLRDNWGSFTMDDGVRKVLFPKPDFENRLVKIENDKVAGFYFAVVALDAIFGIHAPIVIHMIGLHVDARIATIESLRYQGILDESPGTDSEPMRLRLEALAENEQQSHMLLLRLLMAFEYDHKLAEMVYNSLSGDRDSRVLTILVACTLKLRLEELIDTEQILKVTKIDGGLETLLKMCTGPFRKLARTGTLWLKLALVHRAVWVDGKLGSYYDNTPLPKFFDSIVHVGNQERPIEIPKQRNR</sequence>
<keyword evidence="2" id="KW-1185">Reference proteome</keyword>
<dbReference type="EMBL" id="CABFNP030001245">
    <property type="protein sequence ID" value="CAI6094133.1"/>
    <property type="molecule type" value="Genomic_DNA"/>
</dbReference>
<evidence type="ECO:0000313" key="1">
    <source>
        <dbReference type="EMBL" id="CAI6094133.1"/>
    </source>
</evidence>
<comment type="caution">
    <text evidence="1">The sequence shown here is derived from an EMBL/GenBank/DDBJ whole genome shotgun (WGS) entry which is preliminary data.</text>
</comment>
<dbReference type="AlphaFoldDB" id="A0AA35MBM3"/>
<name>A0AA35MBM3_9HYPO</name>
<accession>A0AA35MBM3</accession>
<proteinExistence type="predicted"/>
<protein>
    <submittedName>
        <fullName evidence="1">Uncharacterized protein</fullName>
    </submittedName>
</protein>
<evidence type="ECO:0000313" key="2">
    <source>
        <dbReference type="Proteomes" id="UP001160390"/>
    </source>
</evidence>
<dbReference type="Proteomes" id="UP001160390">
    <property type="component" value="Unassembled WGS sequence"/>
</dbReference>